<name>A0AAW2W1F5_SESRA</name>
<feature type="domain" description="Reverse transcriptase" evidence="1">
    <location>
        <begin position="256"/>
        <end position="395"/>
    </location>
</feature>
<dbReference type="SUPFAM" id="SSF56672">
    <property type="entry name" value="DNA/RNA polymerases"/>
    <property type="match status" value="1"/>
</dbReference>
<dbReference type="InterPro" id="IPR000477">
    <property type="entry name" value="RT_dom"/>
</dbReference>
<dbReference type="EMBL" id="JACGWJ010000002">
    <property type="protein sequence ID" value="KAL0434990.1"/>
    <property type="molecule type" value="Genomic_DNA"/>
</dbReference>
<dbReference type="InterPro" id="IPR052343">
    <property type="entry name" value="Retrotransposon-Effector_Assoc"/>
</dbReference>
<dbReference type="PANTHER" id="PTHR46890:SF1">
    <property type="entry name" value="REVERSE TRANSCRIPTASE DOMAIN-CONTAINING PROTEIN"/>
    <property type="match status" value="1"/>
</dbReference>
<accession>A0AAW2W1F5</accession>
<reference evidence="2" key="1">
    <citation type="submission" date="2020-06" db="EMBL/GenBank/DDBJ databases">
        <authorList>
            <person name="Li T."/>
            <person name="Hu X."/>
            <person name="Zhang T."/>
            <person name="Song X."/>
            <person name="Zhang H."/>
            <person name="Dai N."/>
            <person name="Sheng W."/>
            <person name="Hou X."/>
            <person name="Wei L."/>
        </authorList>
    </citation>
    <scope>NUCLEOTIDE SEQUENCE</scope>
    <source>
        <strain evidence="2">G02</strain>
        <tissue evidence="2">Leaf</tissue>
    </source>
</reference>
<gene>
    <name evidence="2" type="ORF">Sradi_0206900</name>
</gene>
<dbReference type="PANTHER" id="PTHR46890">
    <property type="entry name" value="NON-LTR RETROLELEMENT REVERSE TRANSCRIPTASE-LIKE PROTEIN-RELATED"/>
    <property type="match status" value="1"/>
</dbReference>
<dbReference type="Pfam" id="PF00078">
    <property type="entry name" value="RVT_1"/>
    <property type="match status" value="1"/>
</dbReference>
<comment type="caution">
    <text evidence="2">The sequence shown here is derived from an EMBL/GenBank/DDBJ whole genome shotgun (WGS) entry which is preliminary data.</text>
</comment>
<organism evidence="2">
    <name type="scientific">Sesamum radiatum</name>
    <name type="common">Black benniseed</name>
    <dbReference type="NCBI Taxonomy" id="300843"/>
    <lineage>
        <taxon>Eukaryota</taxon>
        <taxon>Viridiplantae</taxon>
        <taxon>Streptophyta</taxon>
        <taxon>Embryophyta</taxon>
        <taxon>Tracheophyta</taxon>
        <taxon>Spermatophyta</taxon>
        <taxon>Magnoliopsida</taxon>
        <taxon>eudicotyledons</taxon>
        <taxon>Gunneridae</taxon>
        <taxon>Pentapetalae</taxon>
        <taxon>asterids</taxon>
        <taxon>lamiids</taxon>
        <taxon>Lamiales</taxon>
        <taxon>Pedaliaceae</taxon>
        <taxon>Sesamum</taxon>
    </lineage>
</organism>
<proteinExistence type="predicted"/>
<protein>
    <recommendedName>
        <fullName evidence="1">Reverse transcriptase domain-containing protein</fullName>
    </recommendedName>
</protein>
<dbReference type="AlphaFoldDB" id="A0AAW2W1F5"/>
<reference evidence="2" key="2">
    <citation type="journal article" date="2024" name="Plant">
        <title>Genomic evolution and insights into agronomic trait innovations of Sesamum species.</title>
        <authorList>
            <person name="Miao H."/>
            <person name="Wang L."/>
            <person name="Qu L."/>
            <person name="Liu H."/>
            <person name="Sun Y."/>
            <person name="Le M."/>
            <person name="Wang Q."/>
            <person name="Wei S."/>
            <person name="Zheng Y."/>
            <person name="Lin W."/>
            <person name="Duan Y."/>
            <person name="Cao H."/>
            <person name="Xiong S."/>
            <person name="Wang X."/>
            <person name="Wei L."/>
            <person name="Li C."/>
            <person name="Ma Q."/>
            <person name="Ju M."/>
            <person name="Zhao R."/>
            <person name="Li G."/>
            <person name="Mu C."/>
            <person name="Tian Q."/>
            <person name="Mei H."/>
            <person name="Zhang T."/>
            <person name="Gao T."/>
            <person name="Zhang H."/>
        </authorList>
    </citation>
    <scope>NUCLEOTIDE SEQUENCE</scope>
    <source>
        <strain evidence="2">G02</strain>
    </source>
</reference>
<evidence type="ECO:0000259" key="1">
    <source>
        <dbReference type="Pfam" id="PF00078"/>
    </source>
</evidence>
<dbReference type="InterPro" id="IPR043502">
    <property type="entry name" value="DNA/RNA_pol_sf"/>
</dbReference>
<sequence length="582" mass="66615">MRSPLFSWHNKSEGRGSIWKRLDRVVTNDIWLEKWPSQYYLCTTPRTSDHSPVILYSEVQACAQLRREKGNLHDNVTAVAEFLASAQQLKQQFMDDSFLSRLEKYCMMVYSKAVQLEHSSLKQHAKFSWLKDGDACSRVFFRKVAAGRAASKVFQIHTSFDELLTDQEDVIAEFVSFYQLLLGGTPRRTTVDFEHLTLLARYRLRPAEAQALEAWSVVGVDVIAALHEFYTSGRILKQLNATLLCLVPKVEMPHGVTECRSIACCNVLYKIITKLLVARMTSIMSKIFSNNKNFFVLGRSISDNIMIAQELFPRYNKKRFPPSCALKVDLKKAFDSVEWDFLEATLRVCNFPPRFIAWIMECVTTVTFSISLNGSTHGFFKGARGLRQGGPCLPTFLLCVYWSSAYILPKGIIKVLEKKIKQFLWKGNNGTGYAKIANGHKFWLWRDPWHPFGRLGIQFPLAPAVTGFSYDSMLSSVILQGHWTWPSFSDPNIITIMEVLPPITVGEDVVHWKFGHFSTSSAYHFFNYSVRKVTWGLERYRGKHLISASYRATLASLVYHIWKERNGRRFSNITTTPEAVAL</sequence>
<evidence type="ECO:0000313" key="2">
    <source>
        <dbReference type="EMBL" id="KAL0434990.1"/>
    </source>
</evidence>